<dbReference type="PRINTS" id="PR00036">
    <property type="entry name" value="HTHLACI"/>
</dbReference>
<name>A0A399PI63_9MICO</name>
<dbReference type="InterPro" id="IPR010982">
    <property type="entry name" value="Lambda_DNA-bd_dom_sf"/>
</dbReference>
<dbReference type="GO" id="GO:0006355">
    <property type="term" value="P:regulation of DNA-templated transcription"/>
    <property type="evidence" value="ECO:0007669"/>
    <property type="project" value="InterPro"/>
</dbReference>
<dbReference type="InterPro" id="IPR000843">
    <property type="entry name" value="HTH_LacI"/>
</dbReference>
<dbReference type="PROSITE" id="PS50932">
    <property type="entry name" value="HTH_LACI_2"/>
    <property type="match status" value="1"/>
</dbReference>
<evidence type="ECO:0000313" key="3">
    <source>
        <dbReference type="Proteomes" id="UP000265361"/>
    </source>
</evidence>
<protein>
    <submittedName>
        <fullName evidence="2">LacI family transcriptional regulator</fullName>
    </submittedName>
</protein>
<evidence type="ECO:0000259" key="1">
    <source>
        <dbReference type="PROSITE" id="PS50932"/>
    </source>
</evidence>
<accession>A0A399PI63</accession>
<dbReference type="EMBL" id="QWED01000481">
    <property type="protein sequence ID" value="RIJ05860.1"/>
    <property type="molecule type" value="Genomic_DNA"/>
</dbReference>
<proteinExistence type="predicted"/>
<dbReference type="Proteomes" id="UP000265361">
    <property type="component" value="Unassembled WGS sequence"/>
</dbReference>
<dbReference type="PROSITE" id="PS00356">
    <property type="entry name" value="HTH_LACI_1"/>
    <property type="match status" value="1"/>
</dbReference>
<reference evidence="2 3" key="1">
    <citation type="submission" date="2018-08" db="EMBL/GenBank/DDBJ databases">
        <title>Genome Sequence of Clavibacter michiganensis Subspecies type strains, and the Atypical Peach-Colored Strains Isolated from Tomato.</title>
        <authorList>
            <person name="Osdaghi E."/>
            <person name="Portier P."/>
            <person name="Briand M."/>
            <person name="Jacques M.-A."/>
        </authorList>
    </citation>
    <scope>NUCLEOTIDE SEQUENCE [LARGE SCALE GENOMIC DNA]</scope>
    <source>
        <strain evidence="2 3">CFBP 7577</strain>
    </source>
</reference>
<dbReference type="Pfam" id="PF00356">
    <property type="entry name" value="LacI"/>
    <property type="match status" value="1"/>
</dbReference>
<feature type="non-terminal residue" evidence="2">
    <location>
        <position position="35"/>
    </location>
</feature>
<comment type="caution">
    <text evidence="2">The sequence shown here is derived from an EMBL/GenBank/DDBJ whole genome shotgun (WGS) entry which is preliminary data.</text>
</comment>
<organism evidence="2 3">
    <name type="scientific">Clavibacter nebraskensis</name>
    <dbReference type="NCBI Taxonomy" id="31963"/>
    <lineage>
        <taxon>Bacteria</taxon>
        <taxon>Bacillati</taxon>
        <taxon>Actinomycetota</taxon>
        <taxon>Actinomycetes</taxon>
        <taxon>Micrococcales</taxon>
        <taxon>Microbacteriaceae</taxon>
        <taxon>Clavibacter</taxon>
    </lineage>
</organism>
<dbReference type="GO" id="GO:0003677">
    <property type="term" value="F:DNA binding"/>
    <property type="evidence" value="ECO:0007669"/>
    <property type="project" value="InterPro"/>
</dbReference>
<evidence type="ECO:0000313" key="2">
    <source>
        <dbReference type="EMBL" id="RIJ05860.1"/>
    </source>
</evidence>
<dbReference type="SUPFAM" id="SSF47413">
    <property type="entry name" value="lambda repressor-like DNA-binding domains"/>
    <property type="match status" value="1"/>
</dbReference>
<feature type="domain" description="HTH lacI-type" evidence="1">
    <location>
        <begin position="13"/>
        <end position="35"/>
    </location>
</feature>
<gene>
    <name evidence="2" type="ORF">DZF97_12875</name>
</gene>
<dbReference type="Gene3D" id="1.10.260.40">
    <property type="entry name" value="lambda repressor-like DNA-binding domains"/>
    <property type="match status" value="1"/>
</dbReference>
<dbReference type="AlphaFoldDB" id="A0A399PI63"/>
<sequence length="35" mass="3601">MSASEHGRSTSAVTMRDVAKEAGVSVATVSHVIND</sequence>